<dbReference type="PANTHER" id="PTHR37038:SF14">
    <property type="entry name" value="TRANSCRIPTIONAL ACTIVATOR"/>
    <property type="match status" value="1"/>
</dbReference>
<dbReference type="InterPro" id="IPR001387">
    <property type="entry name" value="Cro/C1-type_HTH"/>
</dbReference>
<dbReference type="InterPro" id="IPR041315">
    <property type="entry name" value="PlcR_TPR"/>
</dbReference>
<dbReference type="CDD" id="cd00093">
    <property type="entry name" value="HTH_XRE"/>
    <property type="match status" value="1"/>
</dbReference>
<organism evidence="2 3">
    <name type="scientific">Desmospora profundinema</name>
    <dbReference type="NCBI Taxonomy" id="1571184"/>
    <lineage>
        <taxon>Bacteria</taxon>
        <taxon>Bacillati</taxon>
        <taxon>Bacillota</taxon>
        <taxon>Bacilli</taxon>
        <taxon>Bacillales</taxon>
        <taxon>Thermoactinomycetaceae</taxon>
        <taxon>Desmospora</taxon>
    </lineage>
</organism>
<dbReference type="Gene3D" id="1.25.40.10">
    <property type="entry name" value="Tetratricopeptide repeat domain"/>
    <property type="match status" value="1"/>
</dbReference>
<dbReference type="Proteomes" id="UP001185012">
    <property type="component" value="Unassembled WGS sequence"/>
</dbReference>
<accession>A0ABU1IT24</accession>
<dbReference type="InterPro" id="IPR053163">
    <property type="entry name" value="HTH-type_regulator_Rgg"/>
</dbReference>
<sequence length="298" mass="34854">MQELSLGPVIKDLRLRLGMTQKQLAEGICTQAEISRIESGKNVPCVDILYAISRKCGVTMNYFFSRRHDVDDSYILTTKETIRDMVHEKRYEEVRTLVEEAIENPCFQDPHEQKFLWWHKGIIFYYLDQDDVSASKALQYAISMKTSALSITEIDVEIMITQANILLETGMIREAIRRYETCLAEFKRLSEKKNPLIYIRILYNMGLALDCLGKYQEAIERIELAIKYCKRERTLYLLGELYYQLSFSQYNLNKVGAALEYATLAYSLFRVMDKADRLKNTENLLYSIKEKLRYGVML</sequence>
<reference evidence="2 3" key="1">
    <citation type="submission" date="2023-07" db="EMBL/GenBank/DDBJ databases">
        <title>Genomic Encyclopedia of Type Strains, Phase IV (KMG-IV): sequencing the most valuable type-strain genomes for metagenomic binning, comparative biology and taxonomic classification.</title>
        <authorList>
            <person name="Goeker M."/>
        </authorList>
    </citation>
    <scope>NUCLEOTIDE SEQUENCE [LARGE SCALE GENOMIC DNA]</scope>
    <source>
        <strain evidence="2 3">DSM 45903</strain>
    </source>
</reference>
<protein>
    <submittedName>
        <fullName evidence="2">Transcriptional regulator with XRE-family HTH domain</fullName>
    </submittedName>
</protein>
<gene>
    <name evidence="2" type="ORF">JOE21_003364</name>
</gene>
<evidence type="ECO:0000313" key="3">
    <source>
        <dbReference type="Proteomes" id="UP001185012"/>
    </source>
</evidence>
<comment type="caution">
    <text evidence="2">The sequence shown here is derived from an EMBL/GenBank/DDBJ whole genome shotgun (WGS) entry which is preliminary data.</text>
</comment>
<evidence type="ECO:0000259" key="1">
    <source>
        <dbReference type="PROSITE" id="PS50943"/>
    </source>
</evidence>
<dbReference type="SMART" id="SM00028">
    <property type="entry name" value="TPR"/>
    <property type="match status" value="3"/>
</dbReference>
<dbReference type="SUPFAM" id="SSF47413">
    <property type="entry name" value="lambda repressor-like DNA-binding domains"/>
    <property type="match status" value="1"/>
</dbReference>
<keyword evidence="3" id="KW-1185">Reference proteome</keyword>
<dbReference type="SMART" id="SM00530">
    <property type="entry name" value="HTH_XRE"/>
    <property type="match status" value="1"/>
</dbReference>
<evidence type="ECO:0000313" key="2">
    <source>
        <dbReference type="EMBL" id="MDR6227349.1"/>
    </source>
</evidence>
<dbReference type="InterPro" id="IPR011990">
    <property type="entry name" value="TPR-like_helical_dom_sf"/>
</dbReference>
<dbReference type="RefSeq" id="WP_309868349.1">
    <property type="nucleotide sequence ID" value="NZ_JAVDQG010000009.1"/>
</dbReference>
<dbReference type="PANTHER" id="PTHR37038">
    <property type="entry name" value="TRANSCRIPTIONAL REGULATOR-RELATED"/>
    <property type="match status" value="1"/>
</dbReference>
<feature type="domain" description="HTH cro/C1-type" evidence="1">
    <location>
        <begin position="10"/>
        <end position="63"/>
    </location>
</feature>
<dbReference type="EMBL" id="JAVDQG010000009">
    <property type="protein sequence ID" value="MDR6227349.1"/>
    <property type="molecule type" value="Genomic_DNA"/>
</dbReference>
<name>A0ABU1IT24_9BACL</name>
<dbReference type="InterPro" id="IPR010982">
    <property type="entry name" value="Lambda_DNA-bd_dom_sf"/>
</dbReference>
<dbReference type="InterPro" id="IPR019734">
    <property type="entry name" value="TPR_rpt"/>
</dbReference>
<proteinExistence type="predicted"/>
<dbReference type="PROSITE" id="PS50943">
    <property type="entry name" value="HTH_CROC1"/>
    <property type="match status" value="1"/>
</dbReference>
<dbReference type="Pfam" id="PF01381">
    <property type="entry name" value="HTH_3"/>
    <property type="match status" value="1"/>
</dbReference>
<dbReference type="SUPFAM" id="SSF48452">
    <property type="entry name" value="TPR-like"/>
    <property type="match status" value="1"/>
</dbReference>
<dbReference type="Pfam" id="PF18768">
    <property type="entry name" value="RNPP_C"/>
    <property type="match status" value="1"/>
</dbReference>